<organism evidence="1 2">
    <name type="scientific">Limnobacter litoralis</name>
    <dbReference type="NCBI Taxonomy" id="481366"/>
    <lineage>
        <taxon>Bacteria</taxon>
        <taxon>Pseudomonadati</taxon>
        <taxon>Pseudomonadota</taxon>
        <taxon>Betaproteobacteria</taxon>
        <taxon>Burkholderiales</taxon>
        <taxon>Burkholderiaceae</taxon>
        <taxon>Limnobacter</taxon>
    </lineage>
</organism>
<reference evidence="2" key="1">
    <citation type="journal article" date="2019" name="Int. J. Syst. Evol. Microbiol.">
        <title>The Global Catalogue of Microorganisms (GCM) 10K type strain sequencing project: providing services to taxonomists for standard genome sequencing and annotation.</title>
        <authorList>
            <consortium name="The Broad Institute Genomics Platform"/>
            <consortium name="The Broad Institute Genome Sequencing Center for Infectious Disease"/>
            <person name="Wu L."/>
            <person name="Ma J."/>
        </authorList>
    </citation>
    <scope>NUCLEOTIDE SEQUENCE [LARGE SCALE GENOMIC DNA]</scope>
    <source>
        <strain evidence="2">NBRC 105857</strain>
    </source>
</reference>
<evidence type="ECO:0000313" key="1">
    <source>
        <dbReference type="EMBL" id="GLR26473.1"/>
    </source>
</evidence>
<dbReference type="EMBL" id="BSOJ01000015">
    <property type="protein sequence ID" value="GLR26473.1"/>
    <property type="molecule type" value="Genomic_DNA"/>
</dbReference>
<gene>
    <name evidence="1" type="ORF">GCM10007875_15630</name>
</gene>
<name>A0ABQ5YUB2_9BURK</name>
<keyword evidence="2" id="KW-1185">Reference proteome</keyword>
<accession>A0ABQ5YUB2</accession>
<dbReference type="SUPFAM" id="SSF48295">
    <property type="entry name" value="TrpR-like"/>
    <property type="match status" value="1"/>
</dbReference>
<comment type="caution">
    <text evidence="1">The sequence shown here is derived from an EMBL/GenBank/DDBJ whole genome shotgun (WGS) entry which is preliminary data.</text>
</comment>
<dbReference type="Gene3D" id="1.10.10.10">
    <property type="entry name" value="Winged helix-like DNA-binding domain superfamily/Winged helix DNA-binding domain"/>
    <property type="match status" value="1"/>
</dbReference>
<dbReference type="InterPro" id="IPR002514">
    <property type="entry name" value="Transposase_8"/>
</dbReference>
<protein>
    <submittedName>
        <fullName evidence="1">Transposase</fullName>
    </submittedName>
</protein>
<proteinExistence type="predicted"/>
<dbReference type="InterPro" id="IPR036388">
    <property type="entry name" value="WH-like_DNA-bd_sf"/>
</dbReference>
<evidence type="ECO:0000313" key="2">
    <source>
        <dbReference type="Proteomes" id="UP001156664"/>
    </source>
</evidence>
<dbReference type="InterPro" id="IPR010921">
    <property type="entry name" value="Trp_repressor/repl_initiator"/>
</dbReference>
<sequence>MVEQEIFIMSKSSGRRTRRVFNAEFKAKVALAALREDKTLAELANQFELHPNQIIEWKKQLLQNASGVFGSSSKPAESVDLKPLHAKIGQQALEIDFLSGALTKAGLLSADK</sequence>
<dbReference type="Proteomes" id="UP001156664">
    <property type="component" value="Unassembled WGS sequence"/>
</dbReference>
<dbReference type="Pfam" id="PF01527">
    <property type="entry name" value="HTH_Tnp_1"/>
    <property type="match status" value="1"/>
</dbReference>